<dbReference type="Proteomes" id="UP000198282">
    <property type="component" value="Unassembled WGS sequence"/>
</dbReference>
<sequence>MCSFRFAIQWRHRREYPVHLVQPVLFHRVTSWAPRASVSTKPSGLRLCRVGSRVLIVGGEHDALDLILVQQSKG</sequence>
<dbReference type="AlphaFoldDB" id="A0A239ADF7"/>
<reference evidence="1 2" key="1">
    <citation type="submission" date="2017-06" db="EMBL/GenBank/DDBJ databases">
        <authorList>
            <person name="Kim H.J."/>
            <person name="Triplett B.A."/>
        </authorList>
    </citation>
    <scope>NUCLEOTIDE SEQUENCE [LARGE SCALE GENOMIC DNA]</scope>
    <source>
        <strain evidence="1 2">CGMCC 4.2132</strain>
    </source>
</reference>
<keyword evidence="2" id="KW-1185">Reference proteome</keyword>
<evidence type="ECO:0000313" key="2">
    <source>
        <dbReference type="Proteomes" id="UP000198282"/>
    </source>
</evidence>
<organism evidence="1 2">
    <name type="scientific">Streptosporangium subroseum</name>
    <dbReference type="NCBI Taxonomy" id="106412"/>
    <lineage>
        <taxon>Bacteria</taxon>
        <taxon>Bacillati</taxon>
        <taxon>Actinomycetota</taxon>
        <taxon>Actinomycetes</taxon>
        <taxon>Streptosporangiales</taxon>
        <taxon>Streptosporangiaceae</taxon>
        <taxon>Streptosporangium</taxon>
    </lineage>
</organism>
<accession>A0A239ADF7</accession>
<gene>
    <name evidence="1" type="ORF">SAMN05216276_1001303</name>
</gene>
<protein>
    <submittedName>
        <fullName evidence="1">Uncharacterized protein</fullName>
    </submittedName>
</protein>
<evidence type="ECO:0000313" key="1">
    <source>
        <dbReference type="EMBL" id="SNR93381.1"/>
    </source>
</evidence>
<proteinExistence type="predicted"/>
<name>A0A239ADF7_9ACTN</name>
<dbReference type="EMBL" id="FZOD01000001">
    <property type="protein sequence ID" value="SNR93381.1"/>
    <property type="molecule type" value="Genomic_DNA"/>
</dbReference>